<keyword evidence="5 8" id="KW-0812">Transmembrane</keyword>
<keyword evidence="2" id="KW-1003">Cell membrane</keyword>
<dbReference type="RefSeq" id="WP_253201861.1">
    <property type="nucleotide sequence ID" value="NZ_JAZHFS010000021.1"/>
</dbReference>
<organism evidence="10 11">
    <name type="scientific">Clostridium frigoriphilum</name>
    <dbReference type="NCBI Taxonomy" id="443253"/>
    <lineage>
        <taxon>Bacteria</taxon>
        <taxon>Bacillati</taxon>
        <taxon>Bacillota</taxon>
        <taxon>Clostridia</taxon>
        <taxon>Eubacteriales</taxon>
        <taxon>Clostridiaceae</taxon>
        <taxon>Clostridium</taxon>
    </lineage>
</organism>
<feature type="transmembrane region" description="Helical" evidence="8">
    <location>
        <begin position="244"/>
        <end position="266"/>
    </location>
</feature>
<keyword evidence="4 10" id="KW-0808">Transferase</keyword>
<dbReference type="EC" id="2.4.-.-" evidence="10"/>
<feature type="domain" description="Glycosyltransferase RgtA/B/C/D-like" evidence="9">
    <location>
        <begin position="108"/>
        <end position="219"/>
    </location>
</feature>
<feature type="transmembrane region" description="Helical" evidence="8">
    <location>
        <begin position="388"/>
        <end position="408"/>
    </location>
</feature>
<evidence type="ECO:0000259" key="9">
    <source>
        <dbReference type="Pfam" id="PF13231"/>
    </source>
</evidence>
<evidence type="ECO:0000256" key="6">
    <source>
        <dbReference type="ARBA" id="ARBA00022989"/>
    </source>
</evidence>
<feature type="transmembrane region" description="Helical" evidence="8">
    <location>
        <begin position="26"/>
        <end position="45"/>
    </location>
</feature>
<feature type="transmembrane region" description="Helical" evidence="8">
    <location>
        <begin position="107"/>
        <end position="129"/>
    </location>
</feature>
<dbReference type="InterPro" id="IPR038731">
    <property type="entry name" value="RgtA/B/C-like"/>
</dbReference>
<keyword evidence="7 8" id="KW-0472">Membrane</keyword>
<dbReference type="InterPro" id="IPR050297">
    <property type="entry name" value="LipidA_mod_glycosyltrf_83"/>
</dbReference>
<sequence>MLILTIGGEHIANLEGNLRIRNDKKIVWIIGIVVFLLECMAGYYYNVYVGYYHSDGISRVANAFYVLYSRNPHLGAIGFVWTPLPSMIDLGFLLLYPWIPAMATKGIAGLLMSAIFASLTAGILVRAFIKRGIPRLYAVIFTLLYSLNPMVFIFGFNGLSDAPFIFFVILSIIHFLNWVDEHKLGDLVVVSFALALAFWCRYEAVPFAFSMAIGCVIIAMLVSRNAASHNEGDTRYKWSWAEGILTIIVTPLCYSIILWVLFNMIIMHNPLYFLNGDYSNTAQIQGHLSSSIYVAMVNAPVKACIFALKKILVFSAPLIAILIIKLLNHRLWRWDTLILLGMFISIPMLQVIMLVKGTTLGWLRYFMYVLPVAFAWLPYELSKVKRKWVFIIPIMGMVANFIVLSYVITQPTIAPDENTFLKNTFKQHNQTYYDEKQFSDIAGYLDENYPNSNILVDSFSAYLIILKTQFPRRLYISSDYYFNEAISDPQKYGVSYILIPKPGSSSVISVINNAYPNLFEQGAEWAELVKDFGSKWRLYKVIRKTGGNIQ</sequence>
<keyword evidence="3 10" id="KW-0328">Glycosyltransferase</keyword>
<accession>A0ABU7UV16</accession>
<gene>
    <name evidence="10" type="ORF">SJI18_18500</name>
</gene>
<evidence type="ECO:0000256" key="3">
    <source>
        <dbReference type="ARBA" id="ARBA00022676"/>
    </source>
</evidence>
<feature type="transmembrane region" description="Helical" evidence="8">
    <location>
        <begin position="162"/>
        <end position="179"/>
    </location>
</feature>
<evidence type="ECO:0000313" key="10">
    <source>
        <dbReference type="EMBL" id="MEF2114290.1"/>
    </source>
</evidence>
<evidence type="ECO:0000256" key="8">
    <source>
        <dbReference type="SAM" id="Phobius"/>
    </source>
</evidence>
<dbReference type="Pfam" id="PF13231">
    <property type="entry name" value="PMT_2"/>
    <property type="match status" value="1"/>
</dbReference>
<feature type="transmembrane region" description="Helical" evidence="8">
    <location>
        <begin position="305"/>
        <end position="324"/>
    </location>
</feature>
<comment type="subcellular location">
    <subcellularLocation>
        <location evidence="1">Cell membrane</location>
        <topology evidence="1">Multi-pass membrane protein</topology>
    </subcellularLocation>
</comment>
<dbReference type="PANTHER" id="PTHR33908:SF11">
    <property type="entry name" value="MEMBRANE PROTEIN"/>
    <property type="match status" value="1"/>
</dbReference>
<dbReference type="EMBL" id="JAZHFS010000021">
    <property type="protein sequence ID" value="MEF2114290.1"/>
    <property type="molecule type" value="Genomic_DNA"/>
</dbReference>
<dbReference type="PANTHER" id="PTHR33908">
    <property type="entry name" value="MANNOSYLTRANSFERASE YKCB-RELATED"/>
    <property type="match status" value="1"/>
</dbReference>
<evidence type="ECO:0000256" key="2">
    <source>
        <dbReference type="ARBA" id="ARBA00022475"/>
    </source>
</evidence>
<proteinExistence type="predicted"/>
<keyword evidence="6 8" id="KW-1133">Transmembrane helix</keyword>
<dbReference type="GO" id="GO:0016757">
    <property type="term" value="F:glycosyltransferase activity"/>
    <property type="evidence" value="ECO:0007669"/>
    <property type="project" value="UniProtKB-KW"/>
</dbReference>
<evidence type="ECO:0000313" key="11">
    <source>
        <dbReference type="Proteomes" id="UP001498469"/>
    </source>
</evidence>
<feature type="transmembrane region" description="Helical" evidence="8">
    <location>
        <begin position="336"/>
        <end position="355"/>
    </location>
</feature>
<protein>
    <submittedName>
        <fullName evidence="10">Glycosyltransferase family 39 protein</fullName>
        <ecNumber evidence="10">2.4.-.-</ecNumber>
    </submittedName>
</protein>
<feature type="transmembrane region" description="Helical" evidence="8">
    <location>
        <begin position="75"/>
        <end position="95"/>
    </location>
</feature>
<evidence type="ECO:0000256" key="1">
    <source>
        <dbReference type="ARBA" id="ARBA00004651"/>
    </source>
</evidence>
<reference evidence="10 11" key="1">
    <citation type="submission" date="2023-11" db="EMBL/GenBank/DDBJ databases">
        <title>Draft genome sequence of a psychrophilic Clostridium strain from permafrost water brine.</title>
        <authorList>
            <person name="Shcherbakova V.A."/>
            <person name="Trubitsyn V.E."/>
            <person name="Zakharyuk A.G."/>
        </authorList>
    </citation>
    <scope>NUCLEOTIDE SEQUENCE [LARGE SCALE GENOMIC DNA]</scope>
    <source>
        <strain evidence="10 11">14F</strain>
    </source>
</reference>
<evidence type="ECO:0000256" key="4">
    <source>
        <dbReference type="ARBA" id="ARBA00022679"/>
    </source>
</evidence>
<name>A0ABU7UV16_9CLOT</name>
<dbReference type="Proteomes" id="UP001498469">
    <property type="component" value="Unassembled WGS sequence"/>
</dbReference>
<feature type="transmembrane region" description="Helical" evidence="8">
    <location>
        <begin position="205"/>
        <end position="223"/>
    </location>
</feature>
<evidence type="ECO:0000256" key="5">
    <source>
        <dbReference type="ARBA" id="ARBA00022692"/>
    </source>
</evidence>
<feature type="transmembrane region" description="Helical" evidence="8">
    <location>
        <begin position="361"/>
        <end position="379"/>
    </location>
</feature>
<comment type="caution">
    <text evidence="10">The sequence shown here is derived from an EMBL/GenBank/DDBJ whole genome shotgun (WGS) entry which is preliminary data.</text>
</comment>
<evidence type="ECO:0000256" key="7">
    <source>
        <dbReference type="ARBA" id="ARBA00023136"/>
    </source>
</evidence>
<feature type="transmembrane region" description="Helical" evidence="8">
    <location>
        <begin position="136"/>
        <end position="156"/>
    </location>
</feature>
<keyword evidence="11" id="KW-1185">Reference proteome</keyword>